<evidence type="ECO:0000313" key="3">
    <source>
        <dbReference type="Proteomes" id="UP000317093"/>
    </source>
</evidence>
<feature type="compositionally biased region" description="Basic and acidic residues" evidence="1">
    <location>
        <begin position="220"/>
        <end position="241"/>
    </location>
</feature>
<name>A0A518B497_9BACT</name>
<feature type="region of interest" description="Disordered" evidence="1">
    <location>
        <begin position="131"/>
        <end position="155"/>
    </location>
</feature>
<reference evidence="2 3" key="1">
    <citation type="submission" date="2019-02" db="EMBL/GenBank/DDBJ databases">
        <title>Deep-cultivation of Planctomycetes and their phenomic and genomic characterization uncovers novel biology.</title>
        <authorList>
            <person name="Wiegand S."/>
            <person name="Jogler M."/>
            <person name="Boedeker C."/>
            <person name="Pinto D."/>
            <person name="Vollmers J."/>
            <person name="Rivas-Marin E."/>
            <person name="Kohn T."/>
            <person name="Peeters S.H."/>
            <person name="Heuer A."/>
            <person name="Rast P."/>
            <person name="Oberbeckmann S."/>
            <person name="Bunk B."/>
            <person name="Jeske O."/>
            <person name="Meyerdierks A."/>
            <person name="Storesund J.E."/>
            <person name="Kallscheuer N."/>
            <person name="Luecker S."/>
            <person name="Lage O.M."/>
            <person name="Pohl T."/>
            <person name="Merkel B.J."/>
            <person name="Hornburger P."/>
            <person name="Mueller R.-W."/>
            <person name="Bruemmer F."/>
            <person name="Labrenz M."/>
            <person name="Spormann A.M."/>
            <person name="Op den Camp H."/>
            <person name="Overmann J."/>
            <person name="Amann R."/>
            <person name="Jetten M.S.M."/>
            <person name="Mascher T."/>
            <person name="Medema M.H."/>
            <person name="Devos D.P."/>
            <person name="Kaster A.-K."/>
            <person name="Ovreas L."/>
            <person name="Rohde M."/>
            <person name="Galperin M.Y."/>
            <person name="Jogler C."/>
        </authorList>
    </citation>
    <scope>NUCLEOTIDE SEQUENCE [LARGE SCALE GENOMIC DNA]</scope>
    <source>
        <strain evidence="2 3">Pan216</strain>
    </source>
</reference>
<sequence>MASFNPAQLIELLQSMANSKRMVADMGAPLEKVREVEKLFQQQQAEVLEALRSIEVPEPQAAKLPNVEEMTAAMSEEDRQKVLSQVPPEYHEMEDLEAEQIAQYQSLRAIGENPELADVEGAAAKRFAEEHDWRSYGTRSSRREEESTLQPLEIPDWVHDSGSILSVVRPATPGTTSTDAAASPIGESGANSSMDLPDSVNLHESWAAWLCSSQSLFEAQSREEPSDPKADEDSRWTDFFK</sequence>
<dbReference type="RefSeq" id="WP_145258368.1">
    <property type="nucleotide sequence ID" value="NZ_CP036279.1"/>
</dbReference>
<feature type="region of interest" description="Disordered" evidence="1">
    <location>
        <begin position="168"/>
        <end position="196"/>
    </location>
</feature>
<keyword evidence="3" id="KW-1185">Reference proteome</keyword>
<dbReference type="AlphaFoldDB" id="A0A518B497"/>
<proteinExistence type="predicted"/>
<feature type="region of interest" description="Disordered" evidence="1">
    <location>
        <begin position="217"/>
        <end position="241"/>
    </location>
</feature>
<dbReference type="EMBL" id="CP036279">
    <property type="protein sequence ID" value="QDU61823.1"/>
    <property type="molecule type" value="Genomic_DNA"/>
</dbReference>
<organism evidence="2 3">
    <name type="scientific">Kolteria novifilia</name>
    <dbReference type="NCBI Taxonomy" id="2527975"/>
    <lineage>
        <taxon>Bacteria</taxon>
        <taxon>Pseudomonadati</taxon>
        <taxon>Planctomycetota</taxon>
        <taxon>Planctomycetia</taxon>
        <taxon>Kolteriales</taxon>
        <taxon>Kolteriaceae</taxon>
        <taxon>Kolteria</taxon>
    </lineage>
</organism>
<gene>
    <name evidence="2" type="ORF">Pan216_26880</name>
</gene>
<accession>A0A518B497</accession>
<dbReference type="KEGG" id="knv:Pan216_26880"/>
<evidence type="ECO:0000256" key="1">
    <source>
        <dbReference type="SAM" id="MobiDB-lite"/>
    </source>
</evidence>
<dbReference type="Proteomes" id="UP000317093">
    <property type="component" value="Chromosome"/>
</dbReference>
<evidence type="ECO:0000313" key="2">
    <source>
        <dbReference type="EMBL" id="QDU61823.1"/>
    </source>
</evidence>
<protein>
    <submittedName>
        <fullName evidence="2">Uncharacterized protein</fullName>
    </submittedName>
</protein>